<dbReference type="PROSITE" id="PS50110">
    <property type="entry name" value="RESPONSE_REGULATORY"/>
    <property type="match status" value="2"/>
</dbReference>
<dbReference type="EC" id="2.7.7.65" evidence="1"/>
<gene>
    <name evidence="6" type="ORF">SAMN05660835_00443</name>
</gene>
<dbReference type="RefSeq" id="WP_092127882.1">
    <property type="nucleotide sequence ID" value="NZ_FMYU01000003.1"/>
</dbReference>
<dbReference type="AlphaFoldDB" id="A0A1G6JNK8"/>
<dbReference type="InterPro" id="IPR000160">
    <property type="entry name" value="GGDEF_dom"/>
</dbReference>
<dbReference type="SUPFAM" id="SSF52172">
    <property type="entry name" value="CheY-like"/>
    <property type="match status" value="2"/>
</dbReference>
<evidence type="ECO:0000256" key="2">
    <source>
        <dbReference type="ARBA" id="ARBA00034247"/>
    </source>
</evidence>
<dbReference type="Pfam" id="PF00072">
    <property type="entry name" value="Response_reg"/>
    <property type="match status" value="2"/>
</dbReference>
<dbReference type="GO" id="GO:0000160">
    <property type="term" value="P:phosphorelay signal transduction system"/>
    <property type="evidence" value="ECO:0007669"/>
    <property type="project" value="InterPro"/>
</dbReference>
<dbReference type="PROSITE" id="PS50887">
    <property type="entry name" value="GGDEF"/>
    <property type="match status" value="1"/>
</dbReference>
<dbReference type="Gene3D" id="3.30.70.270">
    <property type="match status" value="1"/>
</dbReference>
<dbReference type="GO" id="GO:0052621">
    <property type="term" value="F:diguanylate cyclase activity"/>
    <property type="evidence" value="ECO:0007669"/>
    <property type="project" value="UniProtKB-EC"/>
</dbReference>
<dbReference type="NCBIfam" id="TIGR00254">
    <property type="entry name" value="GGDEF"/>
    <property type="match status" value="1"/>
</dbReference>
<dbReference type="InterPro" id="IPR043128">
    <property type="entry name" value="Rev_trsase/Diguanyl_cyclase"/>
</dbReference>
<evidence type="ECO:0000259" key="4">
    <source>
        <dbReference type="PROSITE" id="PS50110"/>
    </source>
</evidence>
<feature type="domain" description="GGDEF" evidence="5">
    <location>
        <begin position="288"/>
        <end position="423"/>
    </location>
</feature>
<dbReference type="CDD" id="cd00156">
    <property type="entry name" value="REC"/>
    <property type="match status" value="2"/>
</dbReference>
<name>A0A1G6JNK8_9BACT</name>
<dbReference type="SUPFAM" id="SSF55073">
    <property type="entry name" value="Nucleotide cyclase"/>
    <property type="match status" value="1"/>
</dbReference>
<evidence type="ECO:0000259" key="5">
    <source>
        <dbReference type="PROSITE" id="PS50887"/>
    </source>
</evidence>
<organism evidence="6 7">
    <name type="scientific">Desulfurella multipotens</name>
    <dbReference type="NCBI Taxonomy" id="79269"/>
    <lineage>
        <taxon>Bacteria</taxon>
        <taxon>Pseudomonadati</taxon>
        <taxon>Campylobacterota</taxon>
        <taxon>Desulfurellia</taxon>
        <taxon>Desulfurellales</taxon>
        <taxon>Desulfurellaceae</taxon>
        <taxon>Desulfurella</taxon>
    </lineage>
</organism>
<feature type="domain" description="Response regulatory" evidence="4">
    <location>
        <begin position="128"/>
        <end position="245"/>
    </location>
</feature>
<comment type="catalytic activity">
    <reaction evidence="2">
        <text>2 GTP = 3',3'-c-di-GMP + 2 diphosphate</text>
        <dbReference type="Rhea" id="RHEA:24898"/>
        <dbReference type="ChEBI" id="CHEBI:33019"/>
        <dbReference type="ChEBI" id="CHEBI:37565"/>
        <dbReference type="ChEBI" id="CHEBI:58805"/>
        <dbReference type="EC" id="2.7.7.65"/>
    </reaction>
</comment>
<reference evidence="7" key="1">
    <citation type="submission" date="2016-10" db="EMBL/GenBank/DDBJ databases">
        <authorList>
            <person name="Varghese N."/>
            <person name="Submissions S."/>
        </authorList>
    </citation>
    <scope>NUCLEOTIDE SEQUENCE [LARGE SCALE GENOMIC DNA]</scope>
    <source>
        <strain evidence="7">DSM 8415</strain>
    </source>
</reference>
<feature type="modified residue" description="4-aspartylphosphate" evidence="3">
    <location>
        <position position="178"/>
    </location>
</feature>
<dbReference type="SMART" id="SM00267">
    <property type="entry name" value="GGDEF"/>
    <property type="match status" value="1"/>
</dbReference>
<dbReference type="PANTHER" id="PTHR45138">
    <property type="entry name" value="REGULATORY COMPONENTS OF SENSORY TRANSDUCTION SYSTEM"/>
    <property type="match status" value="1"/>
</dbReference>
<dbReference type="InterPro" id="IPR029787">
    <property type="entry name" value="Nucleotide_cyclase"/>
</dbReference>
<evidence type="ECO:0000256" key="3">
    <source>
        <dbReference type="PROSITE-ProRule" id="PRU00169"/>
    </source>
</evidence>
<dbReference type="FunFam" id="3.30.70.270:FF:000001">
    <property type="entry name" value="Diguanylate cyclase domain protein"/>
    <property type="match status" value="1"/>
</dbReference>
<dbReference type="Gene3D" id="3.40.50.2300">
    <property type="match status" value="2"/>
</dbReference>
<dbReference type="InterPro" id="IPR001789">
    <property type="entry name" value="Sig_transdc_resp-reg_receiver"/>
</dbReference>
<accession>A0A1G6JNK8</accession>
<dbReference type="Pfam" id="PF00990">
    <property type="entry name" value="GGDEF"/>
    <property type="match status" value="1"/>
</dbReference>
<evidence type="ECO:0000256" key="1">
    <source>
        <dbReference type="ARBA" id="ARBA00012528"/>
    </source>
</evidence>
<dbReference type="EMBL" id="FMYU01000003">
    <property type="protein sequence ID" value="SDC20342.1"/>
    <property type="molecule type" value="Genomic_DNA"/>
</dbReference>
<dbReference type="CDD" id="cd01949">
    <property type="entry name" value="GGDEF"/>
    <property type="match status" value="1"/>
</dbReference>
<keyword evidence="7" id="KW-1185">Reference proteome</keyword>
<proteinExistence type="predicted"/>
<evidence type="ECO:0000313" key="7">
    <source>
        <dbReference type="Proteomes" id="UP000199411"/>
    </source>
</evidence>
<dbReference type="Proteomes" id="UP000199411">
    <property type="component" value="Unassembled WGS sequence"/>
</dbReference>
<dbReference type="InterPro" id="IPR050469">
    <property type="entry name" value="Diguanylate_Cyclase"/>
</dbReference>
<dbReference type="PANTHER" id="PTHR45138:SF9">
    <property type="entry name" value="DIGUANYLATE CYCLASE DGCM-RELATED"/>
    <property type="match status" value="1"/>
</dbReference>
<dbReference type="OrthoDB" id="9778432at2"/>
<protein>
    <recommendedName>
        <fullName evidence="1">diguanylate cyclase</fullName>
        <ecNumber evidence="1">2.7.7.65</ecNumber>
    </recommendedName>
</protein>
<sequence length="430" mass="49629">MKKRILICDDSSTIRAIIKKELQDYYDLEIFDDGIYAYDFLLKDQRFDFAIIDGEMPQMGGFELLRRIKEELNLIFLPVVILTANEGDYYEKQAFNLGAFDFLKKPFKQGQLLRYLLDYFNEELTEGSVLVIEDSTIQNETICQQLRLKNMQPISANNAVEAMRYLLSGIDIDVILMDIFLPQYTGYDLISILKSDERFSFIPIVGLTAFKEKDILSEILNLGADDFIYKPYNINEFFSRVRANIRISKLIKKLKQTSEEDYLTGIYNRRTFFHFLENLTALSVRENKPLSFVILDIDYFKKINDTYGHDIGDSVLKKLAEIVLKMTRRADVFGRYGGEEFCLALPNTDLYGACLLANKIRSTISQTIMTFNKYKTISFSITISAGVAEFTKGMEIDTLVKIADKNLYLAKENGRNRVYPILESVTKKSI</sequence>
<evidence type="ECO:0000313" key="6">
    <source>
        <dbReference type="EMBL" id="SDC20342.1"/>
    </source>
</evidence>
<dbReference type="InterPro" id="IPR011006">
    <property type="entry name" value="CheY-like_superfamily"/>
</dbReference>
<feature type="domain" description="Response regulatory" evidence="4">
    <location>
        <begin position="4"/>
        <end position="120"/>
    </location>
</feature>
<keyword evidence="3" id="KW-0597">Phosphoprotein</keyword>
<dbReference type="SMART" id="SM00448">
    <property type="entry name" value="REC"/>
    <property type="match status" value="2"/>
</dbReference>
<feature type="modified residue" description="4-aspartylphosphate" evidence="3">
    <location>
        <position position="53"/>
    </location>
</feature>